<name>A0ABX7ARP0_9BACI</name>
<organism evidence="1 2">
    <name type="scientific">Lysinibacillus agricola</name>
    <dbReference type="NCBI Taxonomy" id="2590012"/>
    <lineage>
        <taxon>Bacteria</taxon>
        <taxon>Bacillati</taxon>
        <taxon>Bacillota</taxon>
        <taxon>Bacilli</taxon>
        <taxon>Bacillales</taxon>
        <taxon>Bacillaceae</taxon>
        <taxon>Lysinibacillus</taxon>
    </lineage>
</organism>
<accession>A0ABX7ARP0</accession>
<evidence type="ECO:0000313" key="1">
    <source>
        <dbReference type="EMBL" id="QQP11568.1"/>
    </source>
</evidence>
<proteinExistence type="predicted"/>
<gene>
    <name evidence="1" type="ORF">FJQ98_20585</name>
</gene>
<sequence>MSLVQQLNIFDCDTNIQQNDWIFQRLEALQIERTLNVGELKISRTERFYVVEKEAEFEEVFRNIERCYEFINQNLLH</sequence>
<dbReference type="RefSeq" id="WP_053596099.1">
    <property type="nucleotide sequence ID" value="NZ_CP067341.1"/>
</dbReference>
<protein>
    <submittedName>
        <fullName evidence="1">Uncharacterized protein</fullName>
    </submittedName>
</protein>
<evidence type="ECO:0000313" key="2">
    <source>
        <dbReference type="Proteomes" id="UP000596049"/>
    </source>
</evidence>
<dbReference type="EMBL" id="CP067341">
    <property type="protein sequence ID" value="QQP11568.1"/>
    <property type="molecule type" value="Genomic_DNA"/>
</dbReference>
<dbReference type="Proteomes" id="UP000596049">
    <property type="component" value="Chromosome"/>
</dbReference>
<keyword evidence="2" id="KW-1185">Reference proteome</keyword>
<reference evidence="1 2" key="1">
    <citation type="submission" date="2020-01" db="EMBL/GenBank/DDBJ databases">
        <authorList>
            <person name="Liu G."/>
            <person name="Liu B."/>
        </authorList>
    </citation>
    <scope>NUCLEOTIDE SEQUENCE [LARGE SCALE GENOMIC DNA]</scope>
    <source>
        <strain evidence="1 2">FJAT-51161</strain>
    </source>
</reference>